<comment type="subcellular location">
    <subcellularLocation>
        <location evidence="1 9">Cell membrane</location>
        <topology evidence="1 9">Multi-pass membrane protein</topology>
    </subcellularLocation>
</comment>
<dbReference type="Gene3D" id="1.10.3720.10">
    <property type="entry name" value="MetI-like"/>
    <property type="match status" value="1"/>
</dbReference>
<dbReference type="Pfam" id="PF00528">
    <property type="entry name" value="BPD_transp_1"/>
    <property type="match status" value="1"/>
</dbReference>
<dbReference type="GO" id="GO:0005886">
    <property type="term" value="C:plasma membrane"/>
    <property type="evidence" value="ECO:0007669"/>
    <property type="project" value="UniProtKB-SubCell"/>
</dbReference>
<evidence type="ECO:0000256" key="1">
    <source>
        <dbReference type="ARBA" id="ARBA00004651"/>
    </source>
</evidence>
<feature type="transmembrane region" description="Helical" evidence="9">
    <location>
        <begin position="204"/>
        <end position="233"/>
    </location>
</feature>
<dbReference type="SUPFAM" id="SSF161098">
    <property type="entry name" value="MetI-like"/>
    <property type="match status" value="1"/>
</dbReference>
<comment type="caution">
    <text evidence="11">The sequence shown here is derived from an EMBL/GenBank/DDBJ whole genome shotgun (WGS) entry which is preliminary data.</text>
</comment>
<feature type="transmembrane region" description="Helical" evidence="9">
    <location>
        <begin position="122"/>
        <end position="143"/>
    </location>
</feature>
<feature type="domain" description="ABC transmembrane type-1" evidence="10">
    <location>
        <begin position="87"/>
        <end position="276"/>
    </location>
</feature>
<proteinExistence type="inferred from homology"/>
<keyword evidence="3" id="KW-1003">Cell membrane</keyword>
<protein>
    <submittedName>
        <fullName evidence="11">Peptide/nickel transport system permease protein</fullName>
    </submittedName>
</protein>
<evidence type="ECO:0000313" key="12">
    <source>
        <dbReference type="Proteomes" id="UP000187344"/>
    </source>
</evidence>
<keyword evidence="6" id="KW-0653">Protein transport</keyword>
<evidence type="ECO:0000259" key="10">
    <source>
        <dbReference type="PROSITE" id="PS50928"/>
    </source>
</evidence>
<dbReference type="GO" id="GO:0055085">
    <property type="term" value="P:transmembrane transport"/>
    <property type="evidence" value="ECO:0007669"/>
    <property type="project" value="InterPro"/>
</dbReference>
<feature type="transmembrane region" description="Helical" evidence="9">
    <location>
        <begin position="27"/>
        <end position="48"/>
    </location>
</feature>
<dbReference type="PANTHER" id="PTHR43386:SF1">
    <property type="entry name" value="D,D-DIPEPTIDE TRANSPORT SYSTEM PERMEASE PROTEIN DDPC-RELATED"/>
    <property type="match status" value="1"/>
</dbReference>
<dbReference type="InterPro" id="IPR035906">
    <property type="entry name" value="MetI-like_sf"/>
</dbReference>
<evidence type="ECO:0000256" key="5">
    <source>
        <dbReference type="ARBA" id="ARBA00022856"/>
    </source>
</evidence>
<reference evidence="11 12" key="1">
    <citation type="submission" date="2016-12" db="EMBL/GenBank/DDBJ databases">
        <title>Comparative genomics of Bartonella apis.</title>
        <authorList>
            <person name="Engel P."/>
        </authorList>
    </citation>
    <scope>NUCLEOTIDE SEQUENCE [LARGE SCALE GENOMIC DNA]</scope>
    <source>
        <strain evidence="11 12">PEB0149</strain>
    </source>
</reference>
<dbReference type="RefSeq" id="WP_075868797.1">
    <property type="nucleotide sequence ID" value="NZ_CALYQA010000004.1"/>
</dbReference>
<evidence type="ECO:0000256" key="2">
    <source>
        <dbReference type="ARBA" id="ARBA00022448"/>
    </source>
</evidence>
<evidence type="ECO:0000256" key="9">
    <source>
        <dbReference type="RuleBase" id="RU363032"/>
    </source>
</evidence>
<gene>
    <name evidence="11" type="ORF">PEB0149_011130</name>
</gene>
<name>A0A1R0F9P6_9HYPH</name>
<sequence length="285" mass="30644">MSKSNLVDIPNYSQNTKFWTIKRKDPGLFIAIAVLVVVFLFVIMPSLFTSYSPVDEVGEHLSAPDFAHIFGTDELGRDLYARVVYGAVHSLSGALAAVVFGFVLGGFLGLVSGSIGGLIDTIIMRIVDVLLSIPSLLLSLSVITLMGFGSLQVAVAVGVTSVAGFSRLMRAEVARIKSLDYIEAAYGSGATFVSVIRRHILPNALYTVMSYAALQFGHALLQIATLGFLGFGVQPPTPEWGLIIAEGRNYIATGWWLTTIPGLVTIAVVLSFNRISRLFGAKGRW</sequence>
<keyword evidence="5" id="KW-0571">Peptide transport</keyword>
<dbReference type="EMBL" id="LXYT01000001">
    <property type="protein sequence ID" value="OLY43680.1"/>
    <property type="molecule type" value="Genomic_DNA"/>
</dbReference>
<dbReference type="GO" id="GO:0015833">
    <property type="term" value="P:peptide transport"/>
    <property type="evidence" value="ECO:0007669"/>
    <property type="project" value="UniProtKB-KW"/>
</dbReference>
<evidence type="ECO:0000256" key="4">
    <source>
        <dbReference type="ARBA" id="ARBA00022692"/>
    </source>
</evidence>
<evidence type="ECO:0000256" key="7">
    <source>
        <dbReference type="ARBA" id="ARBA00022989"/>
    </source>
</evidence>
<evidence type="ECO:0000256" key="3">
    <source>
        <dbReference type="ARBA" id="ARBA00022475"/>
    </source>
</evidence>
<dbReference type="PANTHER" id="PTHR43386">
    <property type="entry name" value="OLIGOPEPTIDE TRANSPORT SYSTEM PERMEASE PROTEIN APPC"/>
    <property type="match status" value="1"/>
</dbReference>
<dbReference type="CDD" id="cd06261">
    <property type="entry name" value="TM_PBP2"/>
    <property type="match status" value="1"/>
</dbReference>
<feature type="transmembrane region" description="Helical" evidence="9">
    <location>
        <begin position="83"/>
        <end position="110"/>
    </location>
</feature>
<keyword evidence="2 9" id="KW-0813">Transport</keyword>
<keyword evidence="8 9" id="KW-0472">Membrane</keyword>
<dbReference type="OrthoDB" id="9766870at2"/>
<dbReference type="AlphaFoldDB" id="A0A1R0F9P6"/>
<feature type="transmembrane region" description="Helical" evidence="9">
    <location>
        <begin position="253"/>
        <end position="272"/>
    </location>
</feature>
<keyword evidence="4 9" id="KW-0812">Transmembrane</keyword>
<dbReference type="GO" id="GO:0015031">
    <property type="term" value="P:protein transport"/>
    <property type="evidence" value="ECO:0007669"/>
    <property type="project" value="UniProtKB-KW"/>
</dbReference>
<feature type="transmembrane region" description="Helical" evidence="9">
    <location>
        <begin position="149"/>
        <end position="169"/>
    </location>
</feature>
<dbReference type="Proteomes" id="UP000187344">
    <property type="component" value="Unassembled WGS sequence"/>
</dbReference>
<evidence type="ECO:0000313" key="11">
    <source>
        <dbReference type="EMBL" id="OLY43680.1"/>
    </source>
</evidence>
<evidence type="ECO:0000256" key="8">
    <source>
        <dbReference type="ARBA" id="ARBA00023136"/>
    </source>
</evidence>
<keyword evidence="7 9" id="KW-1133">Transmembrane helix</keyword>
<dbReference type="PROSITE" id="PS50928">
    <property type="entry name" value="ABC_TM1"/>
    <property type="match status" value="1"/>
</dbReference>
<accession>A0A1R0F9P6</accession>
<evidence type="ECO:0000256" key="6">
    <source>
        <dbReference type="ARBA" id="ARBA00022927"/>
    </source>
</evidence>
<keyword evidence="12" id="KW-1185">Reference proteome</keyword>
<dbReference type="InterPro" id="IPR050366">
    <property type="entry name" value="BP-dependent_transpt_permease"/>
</dbReference>
<comment type="similarity">
    <text evidence="9">Belongs to the binding-protein-dependent transport system permease family.</text>
</comment>
<dbReference type="InterPro" id="IPR000515">
    <property type="entry name" value="MetI-like"/>
</dbReference>
<organism evidence="11 12">
    <name type="scientific">Bartonella apis</name>
    <dbReference type="NCBI Taxonomy" id="1686310"/>
    <lineage>
        <taxon>Bacteria</taxon>
        <taxon>Pseudomonadati</taxon>
        <taxon>Pseudomonadota</taxon>
        <taxon>Alphaproteobacteria</taxon>
        <taxon>Hyphomicrobiales</taxon>
        <taxon>Bartonellaceae</taxon>
        <taxon>Bartonella</taxon>
    </lineage>
</organism>